<dbReference type="InterPro" id="IPR030678">
    <property type="entry name" value="Peptide/Ni-bd"/>
</dbReference>
<dbReference type="EMBL" id="FXXI01000001">
    <property type="protein sequence ID" value="SMR99376.1"/>
    <property type="molecule type" value="Genomic_DNA"/>
</dbReference>
<dbReference type="GO" id="GO:0043190">
    <property type="term" value="C:ATP-binding cassette (ABC) transporter complex"/>
    <property type="evidence" value="ECO:0007669"/>
    <property type="project" value="InterPro"/>
</dbReference>
<dbReference type="Gene3D" id="3.90.76.10">
    <property type="entry name" value="Dipeptide-binding Protein, Domain 1"/>
    <property type="match status" value="1"/>
</dbReference>
<dbReference type="AlphaFoldDB" id="A0A1Y6INZ3"/>
<protein>
    <submittedName>
        <fullName evidence="2">Periplasmic dipeptide transport protein</fullName>
    </submittedName>
</protein>
<evidence type="ECO:0000313" key="2">
    <source>
        <dbReference type="EMBL" id="SMR99376.1"/>
    </source>
</evidence>
<dbReference type="InterPro" id="IPR000914">
    <property type="entry name" value="SBP_5_dom"/>
</dbReference>
<dbReference type="CDD" id="cd08493">
    <property type="entry name" value="PBP2_DppA_like"/>
    <property type="match status" value="1"/>
</dbReference>
<organism evidence="2 3">
    <name type="scientific">Vibrio mangrovi</name>
    <dbReference type="NCBI Taxonomy" id="474394"/>
    <lineage>
        <taxon>Bacteria</taxon>
        <taxon>Pseudomonadati</taxon>
        <taxon>Pseudomonadota</taxon>
        <taxon>Gammaproteobacteria</taxon>
        <taxon>Vibrionales</taxon>
        <taxon>Vibrionaceae</taxon>
        <taxon>Vibrio</taxon>
    </lineage>
</organism>
<dbReference type="InterPro" id="IPR039424">
    <property type="entry name" value="SBP_5"/>
</dbReference>
<evidence type="ECO:0000259" key="1">
    <source>
        <dbReference type="Pfam" id="PF00496"/>
    </source>
</evidence>
<sequence length="583" mass="66331">MSNLWIISKCFSLVHSYKSGKLAAYLRQTIFGLRASFHKFAFKMKILTKLTLSFCGLGLLTGCNDQNTDHSEIRQTGFVYCGQGTPNTFNPQLVDSGITAEALGPQIYDTLLVLDPKTQRPSPNLAERWTVNQQGTVYTFYLRHNVSFQNTKWFTPSRYLNADDVVFSFDRILSPYNPFHHVGNSTYPWFAGINFKHLVKSIDVIDPLTIQFTLRRPDNSFLANISTTHAVILSKEYADQLIYADEKPMIDSHPVGTGPFYLDEMQVSDFIRLKRNPLYWKGQPKMQQVVFDIAQRGTGTLAKLLRNECDVLSTPISSQIPIIEQQKHISLSSTPAMNVAFIAVNTTHPAISDSRVRKALSFAVNRQNILDSVYYGTGRIAYNILPPTSWAYQKDTIQVRYDRNYALGLLRDAGFSSGLELSMLVPLEPTAYNPSPRKTAELIQANLKNIGITLHLIPEERIDRKNRSDYTDVDLYLTGWSGRTGDPDSFLRPILSCDAREEGINLSRWCNEDFDFLLNLALEVERPRYRLNLYKQAQNIVNQEFPVIPIAHGMQFKAYNDSLTGFQLSPFNVLPFNMVERIK</sequence>
<dbReference type="PIRSF" id="PIRSF002741">
    <property type="entry name" value="MppA"/>
    <property type="match status" value="1"/>
</dbReference>
<proteinExistence type="predicted"/>
<dbReference type="Proteomes" id="UP000196125">
    <property type="component" value="Unassembled WGS sequence"/>
</dbReference>
<dbReference type="Pfam" id="PF00496">
    <property type="entry name" value="SBP_bac_5"/>
    <property type="match status" value="1"/>
</dbReference>
<evidence type="ECO:0000313" key="3">
    <source>
        <dbReference type="Proteomes" id="UP000196125"/>
    </source>
</evidence>
<dbReference type="NCBIfam" id="NF011689">
    <property type="entry name" value="PRK15109.1"/>
    <property type="match status" value="1"/>
</dbReference>
<dbReference type="PANTHER" id="PTHR30290:SF28">
    <property type="entry name" value="ABC TRANSPORTER PERIPLASMIC-BINDING PROTEIN SAPA-RELATED"/>
    <property type="match status" value="1"/>
</dbReference>
<dbReference type="PANTHER" id="PTHR30290">
    <property type="entry name" value="PERIPLASMIC BINDING COMPONENT OF ABC TRANSPORTER"/>
    <property type="match status" value="1"/>
</dbReference>
<reference evidence="2 3" key="1">
    <citation type="submission" date="2017-05" db="EMBL/GenBank/DDBJ databases">
        <authorList>
            <person name="Song R."/>
            <person name="Chenine A.L."/>
            <person name="Ruprecht R.M."/>
        </authorList>
    </citation>
    <scope>NUCLEOTIDE SEQUENCE [LARGE SCALE GENOMIC DNA]</scope>
    <source>
        <strain evidence="2 3">CECT 7927</strain>
    </source>
</reference>
<feature type="domain" description="Solute-binding protein family 5" evidence="1">
    <location>
        <begin position="121"/>
        <end position="499"/>
    </location>
</feature>
<name>A0A1Y6INZ3_9VIBR</name>
<dbReference type="GO" id="GO:1904680">
    <property type="term" value="F:peptide transmembrane transporter activity"/>
    <property type="evidence" value="ECO:0007669"/>
    <property type="project" value="TreeGrafter"/>
</dbReference>
<dbReference type="Gene3D" id="3.40.190.10">
    <property type="entry name" value="Periplasmic binding protein-like II"/>
    <property type="match status" value="1"/>
</dbReference>
<accession>A0A1Y6INZ3</accession>
<dbReference type="SUPFAM" id="SSF53850">
    <property type="entry name" value="Periplasmic binding protein-like II"/>
    <property type="match status" value="1"/>
</dbReference>
<dbReference type="GO" id="GO:0030288">
    <property type="term" value="C:outer membrane-bounded periplasmic space"/>
    <property type="evidence" value="ECO:0007669"/>
    <property type="project" value="UniProtKB-ARBA"/>
</dbReference>
<dbReference type="Gene3D" id="3.10.105.10">
    <property type="entry name" value="Dipeptide-binding Protein, Domain 3"/>
    <property type="match status" value="1"/>
</dbReference>
<dbReference type="GO" id="GO:0015833">
    <property type="term" value="P:peptide transport"/>
    <property type="evidence" value="ECO:0007669"/>
    <property type="project" value="TreeGrafter"/>
</dbReference>
<gene>
    <name evidence="2" type="primary">dppA_1</name>
    <name evidence="2" type="ORF">VIM7927_00601</name>
</gene>